<gene>
    <name evidence="7" type="primary">gluQ</name>
    <name evidence="10" type="ORF">LX59_00281</name>
</gene>
<feature type="binding site" evidence="7">
    <location>
        <position position="102"/>
    </location>
    <ligand>
        <name>Zn(2+)</name>
        <dbReference type="ChEBI" id="CHEBI:29105"/>
    </ligand>
</feature>
<feature type="binding site" evidence="7">
    <location>
        <begin position="10"/>
        <end position="14"/>
    </location>
    <ligand>
        <name>L-glutamate</name>
        <dbReference type="ChEBI" id="CHEBI:29985"/>
    </ligand>
</feature>
<evidence type="ECO:0000256" key="8">
    <source>
        <dbReference type="RuleBase" id="RU363037"/>
    </source>
</evidence>
<dbReference type="GO" id="GO:0006400">
    <property type="term" value="P:tRNA modification"/>
    <property type="evidence" value="ECO:0007669"/>
    <property type="project" value="InterPro"/>
</dbReference>
<evidence type="ECO:0000256" key="1">
    <source>
        <dbReference type="ARBA" id="ARBA00022598"/>
    </source>
</evidence>
<dbReference type="Gene3D" id="3.40.50.620">
    <property type="entry name" value="HUPs"/>
    <property type="match status" value="1"/>
</dbReference>
<dbReference type="GO" id="GO:0005524">
    <property type="term" value="F:ATP binding"/>
    <property type="evidence" value="ECO:0007669"/>
    <property type="project" value="UniProtKB-KW"/>
</dbReference>
<dbReference type="PANTHER" id="PTHR43311">
    <property type="entry name" value="GLUTAMATE--TRNA LIGASE"/>
    <property type="match status" value="1"/>
</dbReference>
<feature type="binding site" evidence="7">
    <location>
        <position position="116"/>
    </location>
    <ligand>
        <name>Zn(2+)</name>
        <dbReference type="ChEBI" id="CHEBI:29105"/>
    </ligand>
</feature>
<dbReference type="EC" id="6.1.1.-" evidence="7"/>
<keyword evidence="6 7" id="KW-0030">Aminoacyl-tRNA synthetase</keyword>
<dbReference type="OrthoDB" id="9807503at2"/>
<name>A0A562J2E9_9GAMM</name>
<dbReference type="GO" id="GO:0008270">
    <property type="term" value="F:zinc ion binding"/>
    <property type="evidence" value="ECO:0007669"/>
    <property type="project" value="UniProtKB-UniRule"/>
</dbReference>
<evidence type="ECO:0000259" key="9">
    <source>
        <dbReference type="Pfam" id="PF00749"/>
    </source>
</evidence>
<reference evidence="10 11" key="1">
    <citation type="submission" date="2019-07" db="EMBL/GenBank/DDBJ databases">
        <title>Genomic Encyclopedia of Type Strains, Phase I: the one thousand microbial genomes (KMG-I) project.</title>
        <authorList>
            <person name="Kyrpides N."/>
        </authorList>
    </citation>
    <scope>NUCLEOTIDE SEQUENCE [LARGE SCALE GENOMIC DNA]</scope>
    <source>
        <strain evidence="10 11">DSM 375</strain>
    </source>
</reference>
<dbReference type="NCBIfam" id="NF004314">
    <property type="entry name" value="PRK05710.1-3"/>
    <property type="match status" value="1"/>
</dbReference>
<dbReference type="SUPFAM" id="SSF52374">
    <property type="entry name" value="Nucleotidylyl transferase"/>
    <property type="match status" value="1"/>
</dbReference>
<feature type="binding site" evidence="7">
    <location>
        <position position="46"/>
    </location>
    <ligand>
        <name>L-glutamate</name>
        <dbReference type="ChEBI" id="CHEBI:29985"/>
    </ligand>
</feature>
<feature type="domain" description="Glutamyl/glutaminyl-tRNA synthetase class Ib catalytic" evidence="9">
    <location>
        <begin position="10"/>
        <end position="111"/>
    </location>
</feature>
<keyword evidence="5 7" id="KW-0067">ATP-binding</keyword>
<evidence type="ECO:0000256" key="7">
    <source>
        <dbReference type="HAMAP-Rule" id="MF_01428"/>
    </source>
</evidence>
<evidence type="ECO:0000256" key="2">
    <source>
        <dbReference type="ARBA" id="ARBA00022723"/>
    </source>
</evidence>
<keyword evidence="4 7" id="KW-0862">Zinc</keyword>
<feature type="binding site" evidence="7">
    <location>
        <position position="232"/>
    </location>
    <ligand>
        <name>ATP</name>
        <dbReference type="ChEBI" id="CHEBI:30616"/>
    </ligand>
</feature>
<sequence length="303" mass="34076">MSYPADYVGRFAPTPSGSLHLGSLVAALASYLDAKSAQGHWLLRIEDLDKPREVPGATTSILTTLEHYGFEWDGPVIYQSQRLKAYQEAAEYLQQQGLAYFCRCSRKQLEAYPGPYPGFCRDRQYPPQQAALRLRVPEQSFSVQDRVQGAFCQHLGREVGDFIIQRRDQVFAYQLAVVVDDAWQGITQIVRGADLLDSTPRQLYLQQQLKLPQPQYLHVPLLMQADGHKLSKSHQAPPIEPQAAAQLLVTALSLLGQDPPKALEQESPHRILAWGIQHWASHQIPATPQLLFNPLSADTTFKR</sequence>
<dbReference type="Proteomes" id="UP000319627">
    <property type="component" value="Unassembled WGS sequence"/>
</dbReference>
<comment type="function">
    <text evidence="7">Catalyzes the tRNA-independent activation of glutamate in presence of ATP and the subsequent transfer of glutamate onto a tRNA(Asp). Glutamate is transferred on the 2-amino-5-(4,5-dihydroxy-2-cyclopenten-1-yl) moiety of the queuosine in the wobble position of the QUC anticodon.</text>
</comment>
<dbReference type="GO" id="GO:0005829">
    <property type="term" value="C:cytosol"/>
    <property type="evidence" value="ECO:0007669"/>
    <property type="project" value="TreeGrafter"/>
</dbReference>
<dbReference type="InterPro" id="IPR022380">
    <property type="entry name" value="Glu-Q_tRNA(Asp)_Synthase"/>
</dbReference>
<dbReference type="GO" id="GO:0004818">
    <property type="term" value="F:glutamate-tRNA ligase activity"/>
    <property type="evidence" value="ECO:0007669"/>
    <property type="project" value="TreeGrafter"/>
</dbReference>
<feature type="binding site" evidence="7">
    <location>
        <position position="173"/>
    </location>
    <ligand>
        <name>L-glutamate</name>
        <dbReference type="ChEBI" id="CHEBI:29985"/>
    </ligand>
</feature>
<keyword evidence="8" id="KW-0648">Protein biosynthesis</keyword>
<keyword evidence="1 7" id="KW-0436">Ligase</keyword>
<dbReference type="InterPro" id="IPR049940">
    <property type="entry name" value="GluQ/Sye"/>
</dbReference>
<evidence type="ECO:0000256" key="6">
    <source>
        <dbReference type="ARBA" id="ARBA00023146"/>
    </source>
</evidence>
<dbReference type="NCBIfam" id="TIGR03838">
    <property type="entry name" value="queuosine_YadB"/>
    <property type="match status" value="1"/>
</dbReference>
<proteinExistence type="inferred from homology"/>
<dbReference type="AlphaFoldDB" id="A0A562J2E9"/>
<dbReference type="Pfam" id="PF00749">
    <property type="entry name" value="tRNA-synt_1c"/>
    <property type="match status" value="2"/>
</dbReference>
<dbReference type="EMBL" id="VLKG01000001">
    <property type="protein sequence ID" value="TWH77368.1"/>
    <property type="molecule type" value="Genomic_DNA"/>
</dbReference>
<dbReference type="PANTHER" id="PTHR43311:SF1">
    <property type="entry name" value="GLUTAMYL-Q TRNA(ASP) SYNTHETASE"/>
    <property type="match status" value="1"/>
</dbReference>
<dbReference type="GO" id="GO:0006424">
    <property type="term" value="P:glutamyl-tRNA aminoacylation"/>
    <property type="evidence" value="ECO:0007669"/>
    <property type="project" value="InterPro"/>
</dbReference>
<accession>A0A562J2E9</accession>
<evidence type="ECO:0000256" key="5">
    <source>
        <dbReference type="ARBA" id="ARBA00022840"/>
    </source>
</evidence>
<feature type="binding site" evidence="7">
    <location>
        <position position="191"/>
    </location>
    <ligand>
        <name>L-glutamate</name>
        <dbReference type="ChEBI" id="CHEBI:29985"/>
    </ligand>
</feature>
<keyword evidence="11" id="KW-1185">Reference proteome</keyword>
<dbReference type="HAMAP" id="MF_01428">
    <property type="entry name" value="Glu_Q_tRNA_synth"/>
    <property type="match status" value="1"/>
</dbReference>
<keyword evidence="3 7" id="KW-0547">Nucleotide-binding</keyword>
<feature type="domain" description="Glutamyl/glutaminyl-tRNA synthetase class Ib catalytic" evidence="9">
    <location>
        <begin position="122"/>
        <end position="235"/>
    </location>
</feature>
<organism evidence="10 11">
    <name type="scientific">Azomonas agilis</name>
    <dbReference type="NCBI Taxonomy" id="116849"/>
    <lineage>
        <taxon>Bacteria</taxon>
        <taxon>Pseudomonadati</taxon>
        <taxon>Pseudomonadota</taxon>
        <taxon>Gammaproteobacteria</taxon>
        <taxon>Pseudomonadales</taxon>
        <taxon>Pseudomonadaceae</taxon>
        <taxon>Azomonas</taxon>
    </lineage>
</organism>
<dbReference type="InterPro" id="IPR020058">
    <property type="entry name" value="Glu/Gln-tRNA-synth_Ib_cat-dom"/>
</dbReference>
<dbReference type="PRINTS" id="PR00987">
    <property type="entry name" value="TRNASYNTHGLU"/>
</dbReference>
<dbReference type="FunFam" id="3.40.50.620:FF:000093">
    <property type="entry name" value="Glutamyl-Q tRNA(Asp) synthetase"/>
    <property type="match status" value="1"/>
</dbReference>
<protein>
    <recommendedName>
        <fullName evidence="7">Glutamyl-Q tRNA(Asp) synthetase</fullName>
        <shortName evidence="7">Glu-Q-RSs</shortName>
        <ecNumber evidence="7">6.1.1.-</ecNumber>
    </recommendedName>
</protein>
<evidence type="ECO:0000256" key="4">
    <source>
        <dbReference type="ARBA" id="ARBA00022833"/>
    </source>
</evidence>
<feature type="binding site" evidence="7">
    <location>
        <position position="120"/>
    </location>
    <ligand>
        <name>Zn(2+)</name>
        <dbReference type="ChEBI" id="CHEBI:29105"/>
    </ligand>
</feature>
<evidence type="ECO:0000313" key="11">
    <source>
        <dbReference type="Proteomes" id="UP000319627"/>
    </source>
</evidence>
<keyword evidence="2 7" id="KW-0479">Metal-binding</keyword>
<dbReference type="InterPro" id="IPR014729">
    <property type="entry name" value="Rossmann-like_a/b/a_fold"/>
</dbReference>
<dbReference type="InterPro" id="IPR000924">
    <property type="entry name" value="Glu/Gln-tRNA-synth"/>
</dbReference>
<evidence type="ECO:0000313" key="10">
    <source>
        <dbReference type="EMBL" id="TWH77368.1"/>
    </source>
</evidence>
<comment type="similarity">
    <text evidence="7">Belongs to the class-I aminoacyl-tRNA synthetase family. GluQ subfamily.</text>
</comment>
<comment type="caution">
    <text evidence="10">The sequence shown here is derived from an EMBL/GenBank/DDBJ whole genome shotgun (WGS) entry which is preliminary data.</text>
</comment>
<dbReference type="RefSeq" id="WP_144570035.1">
    <property type="nucleotide sequence ID" value="NZ_VLKG01000001.1"/>
</dbReference>
<comment type="cofactor">
    <cofactor evidence="7">
        <name>Zn(2+)</name>
        <dbReference type="ChEBI" id="CHEBI:29105"/>
    </cofactor>
    <text evidence="7">Binds 1 zinc ion per subunit.</text>
</comment>
<feature type="binding site" evidence="7">
    <location>
        <position position="104"/>
    </location>
    <ligand>
        <name>Zn(2+)</name>
        <dbReference type="ChEBI" id="CHEBI:29105"/>
    </ligand>
</feature>
<evidence type="ECO:0000256" key="3">
    <source>
        <dbReference type="ARBA" id="ARBA00022741"/>
    </source>
</evidence>
<feature type="short sequence motif" description="'HIGH' region" evidence="7">
    <location>
        <begin position="13"/>
        <end position="23"/>
    </location>
</feature>
<feature type="short sequence motif" description="'KMSKS' region" evidence="7">
    <location>
        <begin position="229"/>
        <end position="233"/>
    </location>
</feature>